<dbReference type="AlphaFoldDB" id="A0A2M4B4D9"/>
<sequence length="113" mass="13229">MCLLKVLGKLVLVVELLRAEVATVERAIVHSTVDFQYLDLATLLNLFTFRLRLAGILVHFLGRRIFPSQLQLVYMLLEHLLLFPLHQDFVLFLYHHGVFVDVIHLLLYLRHEP</sequence>
<dbReference type="EMBL" id="GGFK01014596">
    <property type="protein sequence ID" value="MBW47917.1"/>
    <property type="molecule type" value="Transcribed_RNA"/>
</dbReference>
<accession>A0A2M4B4D9</accession>
<keyword evidence="1" id="KW-0732">Signal</keyword>
<proteinExistence type="predicted"/>
<feature type="chain" id="PRO_5015005625" evidence="1">
    <location>
        <begin position="20"/>
        <end position="113"/>
    </location>
</feature>
<protein>
    <submittedName>
        <fullName evidence="2">Putative secreted protein</fullName>
    </submittedName>
</protein>
<evidence type="ECO:0000313" key="2">
    <source>
        <dbReference type="EMBL" id="MBW47917.1"/>
    </source>
</evidence>
<feature type="signal peptide" evidence="1">
    <location>
        <begin position="1"/>
        <end position="19"/>
    </location>
</feature>
<name>A0A2M4B4D9_9DIPT</name>
<evidence type="ECO:0000256" key="1">
    <source>
        <dbReference type="SAM" id="SignalP"/>
    </source>
</evidence>
<organism evidence="2">
    <name type="scientific">Anopheles triannulatus</name>
    <dbReference type="NCBI Taxonomy" id="58253"/>
    <lineage>
        <taxon>Eukaryota</taxon>
        <taxon>Metazoa</taxon>
        <taxon>Ecdysozoa</taxon>
        <taxon>Arthropoda</taxon>
        <taxon>Hexapoda</taxon>
        <taxon>Insecta</taxon>
        <taxon>Pterygota</taxon>
        <taxon>Neoptera</taxon>
        <taxon>Endopterygota</taxon>
        <taxon>Diptera</taxon>
        <taxon>Nematocera</taxon>
        <taxon>Culicoidea</taxon>
        <taxon>Culicidae</taxon>
        <taxon>Anophelinae</taxon>
        <taxon>Anopheles</taxon>
    </lineage>
</organism>
<reference evidence="2" key="1">
    <citation type="submission" date="2018-01" db="EMBL/GenBank/DDBJ databases">
        <title>An insight into the sialome of Amazonian anophelines.</title>
        <authorList>
            <person name="Ribeiro J.M."/>
            <person name="Scarpassa V."/>
            <person name="Calvo E."/>
        </authorList>
    </citation>
    <scope>NUCLEOTIDE SEQUENCE</scope>
    <source>
        <tissue evidence="2">Salivary glands</tissue>
    </source>
</reference>